<evidence type="ECO:0000313" key="1">
    <source>
        <dbReference type="EMBL" id="PCI30702.1"/>
    </source>
</evidence>
<dbReference type="Proteomes" id="UP000218113">
    <property type="component" value="Unassembled WGS sequence"/>
</dbReference>
<accession>A0A2A4TAY0</accession>
<reference evidence="2" key="1">
    <citation type="submission" date="2017-08" db="EMBL/GenBank/DDBJ databases">
        <title>A dynamic microbial community with high functional redundancy inhabits the cold, oxic subseafloor aquifer.</title>
        <authorList>
            <person name="Tully B.J."/>
            <person name="Wheat C.G."/>
            <person name="Glazer B.T."/>
            <person name="Huber J.A."/>
        </authorList>
    </citation>
    <scope>NUCLEOTIDE SEQUENCE [LARGE SCALE GENOMIC DNA]</scope>
</reference>
<dbReference type="EMBL" id="NVSR01000002">
    <property type="protein sequence ID" value="PCI30702.1"/>
    <property type="molecule type" value="Genomic_DNA"/>
</dbReference>
<sequence length="108" mass="12550">MNFFCIRCRLFMKATYKMLPLLGILFISSVTGEAWAAKRKLVLPEKCRASKYSCIVKKVDGNVFLCVRTAKQRQRNARRRVKIVKQMNCVERYPVVYKEAAPSAVMRK</sequence>
<comment type="caution">
    <text evidence="1">The sequence shown here is derived from an EMBL/GenBank/DDBJ whole genome shotgun (WGS) entry which is preliminary data.</text>
</comment>
<evidence type="ECO:0000313" key="2">
    <source>
        <dbReference type="Proteomes" id="UP000218113"/>
    </source>
</evidence>
<name>A0A2A4TAY0_9DELT</name>
<dbReference type="AlphaFoldDB" id="A0A2A4TAY0"/>
<gene>
    <name evidence="1" type="ORF">COB67_00695</name>
</gene>
<protein>
    <submittedName>
        <fullName evidence="1">Uncharacterized protein</fullName>
    </submittedName>
</protein>
<proteinExistence type="predicted"/>
<organism evidence="1 2">
    <name type="scientific">SAR324 cluster bacterium</name>
    <dbReference type="NCBI Taxonomy" id="2024889"/>
    <lineage>
        <taxon>Bacteria</taxon>
        <taxon>Deltaproteobacteria</taxon>
        <taxon>SAR324 cluster</taxon>
    </lineage>
</organism>